<accession>A0A2S1LSI0</accession>
<dbReference type="KEGG" id="fki:FK004_16005"/>
<dbReference type="Pfam" id="PF14091">
    <property type="entry name" value="DUF4269"/>
    <property type="match status" value="1"/>
</dbReference>
<keyword evidence="2" id="KW-1185">Reference proteome</keyword>
<evidence type="ECO:0000313" key="1">
    <source>
        <dbReference type="EMBL" id="AWG26621.1"/>
    </source>
</evidence>
<dbReference type="GO" id="GO:0016787">
    <property type="term" value="F:hydrolase activity"/>
    <property type="evidence" value="ECO:0007669"/>
    <property type="project" value="UniProtKB-KW"/>
</dbReference>
<reference evidence="1 2" key="1">
    <citation type="submission" date="2017-04" db="EMBL/GenBank/DDBJ databases">
        <title>Complete genome sequence of Flavobacterium kingsejong AJ004.</title>
        <authorList>
            <person name="Lee P.C."/>
        </authorList>
    </citation>
    <scope>NUCLEOTIDE SEQUENCE [LARGE SCALE GENOMIC DNA]</scope>
    <source>
        <strain evidence="1 2">AJ004</strain>
    </source>
</reference>
<protein>
    <submittedName>
        <fullName evidence="1">Diadenosine tetraphosphate hydrolase</fullName>
    </submittedName>
</protein>
<gene>
    <name evidence="1" type="ORF">FK004_16005</name>
</gene>
<proteinExistence type="predicted"/>
<keyword evidence="1" id="KW-0378">Hydrolase</keyword>
<dbReference type="AlphaFoldDB" id="A0A2S1LSI0"/>
<dbReference type="InterPro" id="IPR025365">
    <property type="entry name" value="DUF4269"/>
</dbReference>
<dbReference type="Proteomes" id="UP000244677">
    <property type="component" value="Chromosome"/>
</dbReference>
<evidence type="ECO:0000313" key="2">
    <source>
        <dbReference type="Proteomes" id="UP000244677"/>
    </source>
</evidence>
<dbReference type="RefSeq" id="WP_108738131.1">
    <property type="nucleotide sequence ID" value="NZ_CP020919.1"/>
</dbReference>
<organism evidence="1 2">
    <name type="scientific">Flavobacterium kingsejongi</name>
    <dbReference type="NCBI Taxonomy" id="1678728"/>
    <lineage>
        <taxon>Bacteria</taxon>
        <taxon>Pseudomonadati</taxon>
        <taxon>Bacteroidota</taxon>
        <taxon>Flavobacteriia</taxon>
        <taxon>Flavobacteriales</taxon>
        <taxon>Flavobacteriaceae</taxon>
        <taxon>Flavobacterium</taxon>
    </lineage>
</organism>
<dbReference type="OrthoDB" id="6402248at2"/>
<name>A0A2S1LSI0_9FLAO</name>
<sequence length="178" mass="20087">MIDFTTLCYLETGNLRQQKAFRVLTDHTILDCISDFDPLLVGTIPIAIDLPSSDLDIICCWTDKIAFRNVLIAAFSHHEKFRATETIIAEIPTVLCHFILDSFEIEIFGQPLPTRKQSGYRHMLIEHRLLEQKGSGFRQQVVALKAKGHKTEPAFALLLGLLGDPYAALLEYSFPESP</sequence>
<dbReference type="EMBL" id="CP020919">
    <property type="protein sequence ID" value="AWG26621.1"/>
    <property type="molecule type" value="Genomic_DNA"/>
</dbReference>